<dbReference type="OrthoDB" id="9799199at2"/>
<dbReference type="Pfam" id="PF01148">
    <property type="entry name" value="CTP_transf_1"/>
    <property type="match status" value="1"/>
</dbReference>
<dbReference type="EMBL" id="QRGP01000001">
    <property type="protein sequence ID" value="RDV07113.1"/>
    <property type="molecule type" value="Genomic_DNA"/>
</dbReference>
<keyword evidence="9" id="KW-0444">Lipid biosynthesis</keyword>
<feature type="transmembrane region" description="Helical" evidence="19">
    <location>
        <begin position="175"/>
        <end position="195"/>
    </location>
</feature>
<organism evidence="20 21">
    <name type="scientific">Sphingorhabdus pulchriflava</name>
    <dbReference type="NCBI Taxonomy" id="2292257"/>
    <lineage>
        <taxon>Bacteria</taxon>
        <taxon>Pseudomonadati</taxon>
        <taxon>Pseudomonadota</taxon>
        <taxon>Alphaproteobacteria</taxon>
        <taxon>Sphingomonadales</taxon>
        <taxon>Sphingomonadaceae</taxon>
        <taxon>Sphingorhabdus</taxon>
    </lineage>
</organism>
<evidence type="ECO:0000313" key="20">
    <source>
        <dbReference type="EMBL" id="RDV07113.1"/>
    </source>
</evidence>
<keyword evidence="8" id="KW-1003">Cell membrane</keyword>
<accession>A0A371BI70</accession>
<dbReference type="GO" id="GO:0005886">
    <property type="term" value="C:plasma membrane"/>
    <property type="evidence" value="ECO:0007669"/>
    <property type="project" value="UniProtKB-SubCell"/>
</dbReference>
<feature type="transmembrane region" description="Helical" evidence="19">
    <location>
        <begin position="36"/>
        <end position="55"/>
    </location>
</feature>
<evidence type="ECO:0000256" key="3">
    <source>
        <dbReference type="ARBA" id="ARBA00005119"/>
    </source>
</evidence>
<evidence type="ECO:0000256" key="4">
    <source>
        <dbReference type="ARBA" id="ARBA00005189"/>
    </source>
</evidence>
<evidence type="ECO:0000256" key="7">
    <source>
        <dbReference type="ARBA" id="ARBA00019373"/>
    </source>
</evidence>
<name>A0A371BI70_9SPHN</name>
<evidence type="ECO:0000256" key="13">
    <source>
        <dbReference type="ARBA" id="ARBA00022989"/>
    </source>
</evidence>
<evidence type="ECO:0000256" key="10">
    <source>
        <dbReference type="ARBA" id="ARBA00022679"/>
    </source>
</evidence>
<evidence type="ECO:0000256" key="16">
    <source>
        <dbReference type="ARBA" id="ARBA00023209"/>
    </source>
</evidence>
<comment type="pathway">
    <text evidence="3 18">Phospholipid metabolism; CDP-diacylglycerol biosynthesis; CDP-diacylglycerol from sn-glycerol 3-phosphate: step 3/3.</text>
</comment>
<dbReference type="EC" id="2.7.7.41" evidence="6 18"/>
<feature type="transmembrane region" description="Helical" evidence="19">
    <location>
        <begin position="143"/>
        <end position="163"/>
    </location>
</feature>
<gene>
    <name evidence="20" type="ORF">DXH95_06960</name>
</gene>
<sequence>MSGAAVKKSDLGVRTLSAVVMVAVAAIVFWQGGLVLRLFVLAAALWLMVEWWGIVAKLTSSIAGRAVWMFGGFAYIGNAAYLLPMLADEYAYGSAPGFGFLETTAALVIFGVIATDIGAYFAGRSIGGPKIAPHISPSKTWSGLVGGALAAGCMMALLDYIHIAERERMFGGEWQIDWLGSLSIGAIVAVVAQTGDFFESWMKRKAGVKDSGNAIPGHGGLLDRVDGHLAVLFFLGGAIMMGKLAS</sequence>
<keyword evidence="12 18" id="KW-0548">Nucleotidyltransferase</keyword>
<comment type="catalytic activity">
    <reaction evidence="1 18">
        <text>a 1,2-diacyl-sn-glycero-3-phosphate + CTP + H(+) = a CDP-1,2-diacyl-sn-glycerol + diphosphate</text>
        <dbReference type="Rhea" id="RHEA:16229"/>
        <dbReference type="ChEBI" id="CHEBI:15378"/>
        <dbReference type="ChEBI" id="CHEBI:33019"/>
        <dbReference type="ChEBI" id="CHEBI:37563"/>
        <dbReference type="ChEBI" id="CHEBI:58332"/>
        <dbReference type="ChEBI" id="CHEBI:58608"/>
        <dbReference type="EC" id="2.7.7.41"/>
    </reaction>
</comment>
<protein>
    <recommendedName>
        <fullName evidence="7 18">Phosphatidate cytidylyltransferase</fullName>
        <ecNumber evidence="6 18">2.7.7.41</ecNumber>
    </recommendedName>
</protein>
<feature type="transmembrane region" description="Helical" evidence="19">
    <location>
        <begin position="67"/>
        <end position="87"/>
    </location>
</feature>
<comment type="caution">
    <text evidence="20">The sequence shown here is derived from an EMBL/GenBank/DDBJ whole genome shotgun (WGS) entry which is preliminary data.</text>
</comment>
<dbReference type="PROSITE" id="PS01315">
    <property type="entry name" value="CDS"/>
    <property type="match status" value="1"/>
</dbReference>
<dbReference type="Proteomes" id="UP000263833">
    <property type="component" value="Unassembled WGS sequence"/>
</dbReference>
<reference evidence="21" key="1">
    <citation type="submission" date="2018-08" db="EMBL/GenBank/DDBJ databases">
        <authorList>
            <person name="Kim S.-J."/>
            <person name="Jung G.-Y."/>
        </authorList>
    </citation>
    <scope>NUCLEOTIDE SEQUENCE [LARGE SCALE GENOMIC DNA]</scope>
    <source>
        <strain evidence="21">GY_G</strain>
    </source>
</reference>
<keyword evidence="11 18" id="KW-0812">Transmembrane</keyword>
<keyword evidence="21" id="KW-1185">Reference proteome</keyword>
<evidence type="ECO:0000256" key="2">
    <source>
        <dbReference type="ARBA" id="ARBA00004651"/>
    </source>
</evidence>
<evidence type="ECO:0000256" key="14">
    <source>
        <dbReference type="ARBA" id="ARBA00023098"/>
    </source>
</evidence>
<dbReference type="AlphaFoldDB" id="A0A371BI70"/>
<keyword evidence="13 19" id="KW-1133">Transmembrane helix</keyword>
<evidence type="ECO:0000256" key="15">
    <source>
        <dbReference type="ARBA" id="ARBA00023136"/>
    </source>
</evidence>
<keyword evidence="16" id="KW-0594">Phospholipid biosynthesis</keyword>
<dbReference type="RefSeq" id="WP_115548659.1">
    <property type="nucleotide sequence ID" value="NZ_QRGP01000001.1"/>
</dbReference>
<comment type="pathway">
    <text evidence="4">Lipid metabolism.</text>
</comment>
<keyword evidence="14" id="KW-0443">Lipid metabolism</keyword>
<keyword evidence="15 19" id="KW-0472">Membrane</keyword>
<comment type="subcellular location">
    <subcellularLocation>
        <location evidence="2">Cell membrane</location>
        <topology evidence="2">Multi-pass membrane protein</topology>
    </subcellularLocation>
</comment>
<comment type="similarity">
    <text evidence="5 18">Belongs to the CDS family.</text>
</comment>
<evidence type="ECO:0000256" key="11">
    <source>
        <dbReference type="ARBA" id="ARBA00022692"/>
    </source>
</evidence>
<evidence type="ECO:0000256" key="1">
    <source>
        <dbReference type="ARBA" id="ARBA00001698"/>
    </source>
</evidence>
<keyword evidence="17" id="KW-1208">Phospholipid metabolism</keyword>
<evidence type="ECO:0000313" key="21">
    <source>
        <dbReference type="Proteomes" id="UP000263833"/>
    </source>
</evidence>
<evidence type="ECO:0000256" key="12">
    <source>
        <dbReference type="ARBA" id="ARBA00022695"/>
    </source>
</evidence>
<feature type="transmembrane region" description="Helical" evidence="19">
    <location>
        <begin position="12"/>
        <end position="30"/>
    </location>
</feature>
<evidence type="ECO:0000256" key="8">
    <source>
        <dbReference type="ARBA" id="ARBA00022475"/>
    </source>
</evidence>
<evidence type="ECO:0000256" key="6">
    <source>
        <dbReference type="ARBA" id="ARBA00012487"/>
    </source>
</evidence>
<evidence type="ECO:0000256" key="9">
    <source>
        <dbReference type="ARBA" id="ARBA00022516"/>
    </source>
</evidence>
<proteinExistence type="inferred from homology"/>
<dbReference type="UniPathway" id="UPA00557">
    <property type="reaction ID" value="UER00614"/>
</dbReference>
<evidence type="ECO:0000256" key="18">
    <source>
        <dbReference type="RuleBase" id="RU003938"/>
    </source>
</evidence>
<feature type="transmembrane region" description="Helical" evidence="19">
    <location>
        <begin position="99"/>
        <end position="122"/>
    </location>
</feature>
<keyword evidence="10 18" id="KW-0808">Transferase</keyword>
<dbReference type="GO" id="GO:0016024">
    <property type="term" value="P:CDP-diacylglycerol biosynthetic process"/>
    <property type="evidence" value="ECO:0007669"/>
    <property type="project" value="UniProtKB-UniPathway"/>
</dbReference>
<evidence type="ECO:0000256" key="17">
    <source>
        <dbReference type="ARBA" id="ARBA00023264"/>
    </source>
</evidence>
<evidence type="ECO:0000256" key="19">
    <source>
        <dbReference type="SAM" id="Phobius"/>
    </source>
</evidence>
<evidence type="ECO:0000256" key="5">
    <source>
        <dbReference type="ARBA" id="ARBA00010185"/>
    </source>
</evidence>
<dbReference type="GO" id="GO:0004605">
    <property type="term" value="F:phosphatidate cytidylyltransferase activity"/>
    <property type="evidence" value="ECO:0007669"/>
    <property type="project" value="UniProtKB-EC"/>
</dbReference>
<dbReference type="InterPro" id="IPR000374">
    <property type="entry name" value="PC_trans"/>
</dbReference>
<dbReference type="PANTHER" id="PTHR46382">
    <property type="entry name" value="PHOSPHATIDATE CYTIDYLYLTRANSFERASE"/>
    <property type="match status" value="1"/>
</dbReference>
<dbReference type="PANTHER" id="PTHR46382:SF1">
    <property type="entry name" value="PHOSPHATIDATE CYTIDYLYLTRANSFERASE"/>
    <property type="match status" value="1"/>
</dbReference>